<evidence type="ECO:0000259" key="2">
    <source>
        <dbReference type="PROSITE" id="PS50966"/>
    </source>
</evidence>
<evidence type="ECO:0000313" key="4">
    <source>
        <dbReference type="Proteomes" id="UP000232003"/>
    </source>
</evidence>
<keyword evidence="1" id="KW-0863">Zinc-finger</keyword>
<evidence type="ECO:0000256" key="1">
    <source>
        <dbReference type="PROSITE-ProRule" id="PRU00325"/>
    </source>
</evidence>
<dbReference type="InterPro" id="IPR007527">
    <property type="entry name" value="Znf_SWIM"/>
</dbReference>
<organism evidence="3 4">
    <name type="scientific">Nostoc flagelliforme CCNUN1</name>
    <dbReference type="NCBI Taxonomy" id="2038116"/>
    <lineage>
        <taxon>Bacteria</taxon>
        <taxon>Bacillati</taxon>
        <taxon>Cyanobacteriota</taxon>
        <taxon>Cyanophyceae</taxon>
        <taxon>Nostocales</taxon>
        <taxon>Nostocaceae</taxon>
        <taxon>Nostoc</taxon>
    </lineage>
</organism>
<reference evidence="3 4" key="1">
    <citation type="submission" date="2017-11" db="EMBL/GenBank/DDBJ databases">
        <title>Complete genome of a free-living desiccation-tolerant cyanobacterium and its photosynthetic adaptation to extreme terrestrial habitat.</title>
        <authorList>
            <person name="Shang J."/>
        </authorList>
    </citation>
    <scope>NUCLEOTIDE SEQUENCE [LARGE SCALE GENOMIC DNA]</scope>
    <source>
        <strain evidence="3 4">CCNUN1</strain>
    </source>
</reference>
<gene>
    <name evidence="3" type="ORF">COO91_01973</name>
</gene>
<keyword evidence="1" id="KW-0479">Metal-binding</keyword>
<evidence type="ECO:0000313" key="3">
    <source>
        <dbReference type="EMBL" id="AUB36074.1"/>
    </source>
</evidence>
<accession>A0A2K8SKT1</accession>
<dbReference type="RefSeq" id="WP_157816408.1">
    <property type="nucleotide sequence ID" value="NZ_CAWNNC010000001.1"/>
</dbReference>
<dbReference type="AlphaFoldDB" id="A0A2K8SKT1"/>
<dbReference type="GO" id="GO:0008270">
    <property type="term" value="F:zinc ion binding"/>
    <property type="evidence" value="ECO:0007669"/>
    <property type="project" value="UniProtKB-KW"/>
</dbReference>
<sequence length="208" mass="23634">MLAAIVNKSAIARVLGIKTTALVDYEIQSKQVVAKLKVGERTIEFQELVTEFAEYRKRSAKDMVVQPMHSHVYAVYNPKKSTSYEVKTKPSEVVCQCWDWKTNKGAFGKGLCKHSYSVLFALGFVSLQQYLAEQNQKETAMEELEPLAEIDFEALKMWQLKDLALRWGVFPAGDKRFRLTWIGALKTAQRSSKVVEMATYRVDKKAAA</sequence>
<proteinExistence type="predicted"/>
<dbReference type="Proteomes" id="UP000232003">
    <property type="component" value="Chromosome"/>
</dbReference>
<feature type="domain" description="SWIM-type" evidence="2">
    <location>
        <begin position="84"/>
        <end position="123"/>
    </location>
</feature>
<dbReference type="OrthoDB" id="532494at2"/>
<name>A0A2K8SKT1_9NOSO</name>
<dbReference type="KEGG" id="nfl:COO91_01973"/>
<keyword evidence="1" id="KW-0862">Zinc</keyword>
<keyword evidence="4" id="KW-1185">Reference proteome</keyword>
<dbReference type="EMBL" id="CP024785">
    <property type="protein sequence ID" value="AUB36074.1"/>
    <property type="molecule type" value="Genomic_DNA"/>
</dbReference>
<dbReference type="PROSITE" id="PS50966">
    <property type="entry name" value="ZF_SWIM"/>
    <property type="match status" value="1"/>
</dbReference>
<protein>
    <submittedName>
        <fullName evidence="3">Zinc finger, SWIM-type</fullName>
    </submittedName>
</protein>